<sequence length="951" mass="99713">MTHQRVARAEPAAPQAEAATDAAGLARKQSASGPESGFGFESGLGGILQRCGGVPCACDNEDEHGGLQRSATSAGPAFAPAIVHEVLGSSGAPLDSGARRMLEPRFGRDFSGVRVHTDSRAAASAAAVQARAYTVGSHIVFGSGTYAPGTSDGLRLLAHELTHTVQQQNGVAGLATKLEVGAPDTAEEREADRTADRVLAGEPAPIAISGRTSAMRVQREANGGCGVCRQDPPEQRYLNIGNEAHRLIGAALLAKHGAKYRLSLHLELAISSLLGDIRPDIVLATPTGLAIGEIKPDNDKGRSDGEAKLKTVEPIIRNAYPNSTFELLTLDVPPTFFPNPNAVDPECMAQMLFTRLGEPGLYLYFCQPPWSQLYKKCKCRKKDDEKEDKKEREKQREKERDRPPPVFDPNEQRQPERAKDTRPETEPEGEPEVKPEVKPEPKPEPKPDPKPDPQPEPKPEPKPDPKPAPKPDPDPNPNPNPAPDRGPGERPLSPPIPIRPRPKPSPTPAPKPDEVLPIAALVVLATSLAVAFGGAAAKQSLKKIIGGRVLAYATVIVSIVLIAEGAEAHVGLEGEDPLETFFKSAADHGNPVPDDVKAAIKNNPALAEALRTAAKGGGGTKVQQELANQLIKEIAAHSDEFTEEEIHELIQVSDANRQGLPNYPILAENLKRQLAEAKARGGGAAGTAPSQADPAAADALAAKPADTQAVIKALTGGEDGPRLDAVAVAKLSAAIAAIQPPLTEADVAEIAAHVVPAKDKTIDDVVASLQKALPQLPSRRKKAAGQQGTDAATEQAAGRPKDQPKGQGKDQAKNQGKAAAGPGPAGKSAAGQAAPTPAKNPALARQLAVFLKSQNIPAGGRSAFSTPADWKPPAPAKGYLVLRNAAGNARIAVVSITPLSRSGGHWRVQIAAGYPLYDLDGDLVGSSPLIEDDLSASFEQQSTKSSAGSKP</sequence>
<evidence type="ECO:0000259" key="3">
    <source>
        <dbReference type="Pfam" id="PF13699"/>
    </source>
</evidence>
<feature type="region of interest" description="Disordered" evidence="1">
    <location>
        <begin position="681"/>
        <end position="700"/>
    </location>
</feature>
<feature type="transmembrane region" description="Helical" evidence="2">
    <location>
        <begin position="515"/>
        <end position="537"/>
    </location>
</feature>
<keyword evidence="2" id="KW-1133">Transmembrane helix</keyword>
<feature type="domain" description="eCIS core" evidence="3">
    <location>
        <begin position="93"/>
        <end position="170"/>
    </location>
</feature>
<accession>A0ABN2TP22</accession>
<reference evidence="4 5" key="1">
    <citation type="journal article" date="2019" name="Int. J. Syst. Evol. Microbiol.">
        <title>The Global Catalogue of Microorganisms (GCM) 10K type strain sequencing project: providing services to taxonomists for standard genome sequencing and annotation.</title>
        <authorList>
            <consortium name="The Broad Institute Genomics Platform"/>
            <consortium name="The Broad Institute Genome Sequencing Center for Infectious Disease"/>
            <person name="Wu L."/>
            <person name="Ma J."/>
        </authorList>
    </citation>
    <scope>NUCLEOTIDE SEQUENCE [LARGE SCALE GENOMIC DNA]</scope>
    <source>
        <strain evidence="4 5">JCM 16014</strain>
    </source>
</reference>
<name>A0ABN2TP22_9ACTN</name>
<evidence type="ECO:0000256" key="1">
    <source>
        <dbReference type="SAM" id="MobiDB-lite"/>
    </source>
</evidence>
<dbReference type="EMBL" id="BAAAQN010000003">
    <property type="protein sequence ID" value="GAA2015018.1"/>
    <property type="molecule type" value="Genomic_DNA"/>
</dbReference>
<comment type="caution">
    <text evidence="4">The sequence shown here is derived from an EMBL/GenBank/DDBJ whole genome shotgun (WGS) entry which is preliminary data.</text>
</comment>
<feature type="compositionally biased region" description="Basic and acidic residues" evidence="1">
    <location>
        <begin position="410"/>
        <end position="473"/>
    </location>
</feature>
<dbReference type="InterPro" id="IPR025295">
    <property type="entry name" value="eCIS_core_dom"/>
</dbReference>
<keyword evidence="2" id="KW-0812">Transmembrane</keyword>
<keyword evidence="5" id="KW-1185">Reference proteome</keyword>
<feature type="transmembrane region" description="Helical" evidence="2">
    <location>
        <begin position="549"/>
        <end position="566"/>
    </location>
</feature>
<feature type="compositionally biased region" description="Low complexity" evidence="1">
    <location>
        <begin position="9"/>
        <end position="23"/>
    </location>
</feature>
<dbReference type="RefSeq" id="WP_344664066.1">
    <property type="nucleotide sequence ID" value="NZ_BAAAQN010000003.1"/>
</dbReference>
<protein>
    <recommendedName>
        <fullName evidence="3">eCIS core domain-containing protein</fullName>
    </recommendedName>
</protein>
<feature type="compositionally biased region" description="Pro residues" evidence="1">
    <location>
        <begin position="492"/>
        <end position="510"/>
    </location>
</feature>
<feature type="compositionally biased region" description="Low complexity" evidence="1">
    <location>
        <begin position="686"/>
        <end position="700"/>
    </location>
</feature>
<feature type="region of interest" description="Disordered" evidence="1">
    <location>
        <begin position="378"/>
        <end position="512"/>
    </location>
</feature>
<evidence type="ECO:0000256" key="2">
    <source>
        <dbReference type="SAM" id="Phobius"/>
    </source>
</evidence>
<feature type="compositionally biased region" description="Low complexity" evidence="1">
    <location>
        <begin position="813"/>
        <end position="835"/>
    </location>
</feature>
<feature type="region of interest" description="Disordered" evidence="1">
    <location>
        <begin position="776"/>
        <end position="839"/>
    </location>
</feature>
<proteinExistence type="predicted"/>
<evidence type="ECO:0000313" key="4">
    <source>
        <dbReference type="EMBL" id="GAA2015018.1"/>
    </source>
</evidence>
<gene>
    <name evidence="4" type="ORF">GCM10009839_07680</name>
</gene>
<keyword evidence="2" id="KW-0472">Membrane</keyword>
<dbReference type="Proteomes" id="UP001500751">
    <property type="component" value="Unassembled WGS sequence"/>
</dbReference>
<feature type="compositionally biased region" description="Basic and acidic residues" evidence="1">
    <location>
        <begin position="381"/>
        <end position="403"/>
    </location>
</feature>
<feature type="compositionally biased region" description="Basic and acidic residues" evidence="1">
    <location>
        <begin position="799"/>
        <end position="812"/>
    </location>
</feature>
<organism evidence="4 5">
    <name type="scientific">Catenulispora yoronensis</name>
    <dbReference type="NCBI Taxonomy" id="450799"/>
    <lineage>
        <taxon>Bacteria</taxon>
        <taxon>Bacillati</taxon>
        <taxon>Actinomycetota</taxon>
        <taxon>Actinomycetes</taxon>
        <taxon>Catenulisporales</taxon>
        <taxon>Catenulisporaceae</taxon>
        <taxon>Catenulispora</taxon>
    </lineage>
</organism>
<dbReference type="Pfam" id="PF13699">
    <property type="entry name" value="eCIS_core"/>
    <property type="match status" value="1"/>
</dbReference>
<evidence type="ECO:0000313" key="5">
    <source>
        <dbReference type="Proteomes" id="UP001500751"/>
    </source>
</evidence>
<feature type="compositionally biased region" description="Pro residues" evidence="1">
    <location>
        <begin position="474"/>
        <end position="484"/>
    </location>
</feature>
<feature type="region of interest" description="Disordered" evidence="1">
    <location>
        <begin position="1"/>
        <end position="38"/>
    </location>
</feature>